<organism evidence="1 2">
    <name type="scientific">Nothobranchius furzeri</name>
    <name type="common">Turquoise killifish</name>
    <dbReference type="NCBI Taxonomy" id="105023"/>
    <lineage>
        <taxon>Eukaryota</taxon>
        <taxon>Metazoa</taxon>
        <taxon>Chordata</taxon>
        <taxon>Craniata</taxon>
        <taxon>Vertebrata</taxon>
        <taxon>Euteleostomi</taxon>
        <taxon>Actinopterygii</taxon>
        <taxon>Neopterygii</taxon>
        <taxon>Teleostei</taxon>
        <taxon>Neoteleostei</taxon>
        <taxon>Acanthomorphata</taxon>
        <taxon>Ovalentaria</taxon>
        <taxon>Atherinomorphae</taxon>
        <taxon>Cyprinodontiformes</taxon>
        <taxon>Nothobranchiidae</taxon>
        <taxon>Nothobranchius</taxon>
    </lineage>
</organism>
<proteinExistence type="predicted"/>
<name>A0A8C6VV85_NOTFU</name>
<evidence type="ECO:0000313" key="2">
    <source>
        <dbReference type="Proteomes" id="UP000694548"/>
    </source>
</evidence>
<dbReference type="PANTHER" id="PTHR33198:SF19">
    <property type="entry name" value="CCHC-TYPE DOMAIN-CONTAINING PROTEIN"/>
    <property type="match status" value="1"/>
</dbReference>
<keyword evidence="2" id="KW-1185">Reference proteome</keyword>
<sequence length="187" mass="21610">MAAFIGNLGEYKEAQEDFESYLERFEQWMIVNEVDDIKQANIFLSVIGAEAYGLSKNLCIPDKRSSLSYGVLSGKLTAHYKPKPLVIAERFKFQKRNQQENESVSDYVVALKHLSTHCDFGRHLDEALRDRFVSGLKVEAIQRKFNLRRCVITFKNKHGSSEWWQHGWGSRLKSLNPNSQFKSMGLF</sequence>
<reference evidence="1" key="2">
    <citation type="submission" date="2025-09" db="UniProtKB">
        <authorList>
            <consortium name="Ensembl"/>
        </authorList>
    </citation>
    <scope>IDENTIFICATION</scope>
</reference>
<accession>A0A8C6VV85</accession>
<dbReference type="Ensembl" id="ENSNFUT00015044616.1">
    <property type="protein sequence ID" value="ENSNFUP00015042744.1"/>
    <property type="gene ID" value="ENSNFUG00015020464.1"/>
</dbReference>
<protein>
    <recommendedName>
        <fullName evidence="3">Retrotransposon gag domain-containing protein</fullName>
    </recommendedName>
</protein>
<evidence type="ECO:0008006" key="3">
    <source>
        <dbReference type="Google" id="ProtNLM"/>
    </source>
</evidence>
<evidence type="ECO:0000313" key="1">
    <source>
        <dbReference type="Ensembl" id="ENSNFUP00015042744.1"/>
    </source>
</evidence>
<dbReference type="Proteomes" id="UP000694548">
    <property type="component" value="Unassembled WGS sequence"/>
</dbReference>
<dbReference type="AlphaFoldDB" id="A0A8C6VV85"/>
<dbReference type="PANTHER" id="PTHR33198">
    <property type="entry name" value="ANK_REP_REGION DOMAIN-CONTAINING PROTEIN-RELATED"/>
    <property type="match status" value="1"/>
</dbReference>
<reference evidence="1" key="1">
    <citation type="submission" date="2025-08" db="UniProtKB">
        <authorList>
            <consortium name="Ensembl"/>
        </authorList>
    </citation>
    <scope>IDENTIFICATION</scope>
</reference>
<dbReference type="GeneTree" id="ENSGT00940000165756"/>